<evidence type="ECO:0000256" key="1">
    <source>
        <dbReference type="SAM" id="MobiDB-lite"/>
    </source>
</evidence>
<dbReference type="EnsemblPlants" id="Bo07781s010.1">
    <property type="protein sequence ID" value="Bo07781s010.1"/>
    <property type="gene ID" value="Bo07781s010"/>
</dbReference>
<accession>A0A0D2ZY56</accession>
<reference evidence="2" key="1">
    <citation type="journal article" date="2014" name="Genome Biol.">
        <title>Transcriptome and methylome profiling reveals relics of genome dominance in the mesopolyploid Brassica oleracea.</title>
        <authorList>
            <person name="Parkin I.A."/>
            <person name="Koh C."/>
            <person name="Tang H."/>
            <person name="Robinson S.J."/>
            <person name="Kagale S."/>
            <person name="Clarke W.E."/>
            <person name="Town C.D."/>
            <person name="Nixon J."/>
            <person name="Krishnakumar V."/>
            <person name="Bidwell S.L."/>
            <person name="Denoeud F."/>
            <person name="Belcram H."/>
            <person name="Links M.G."/>
            <person name="Just J."/>
            <person name="Clarke C."/>
            <person name="Bender T."/>
            <person name="Huebert T."/>
            <person name="Mason A.S."/>
            <person name="Pires J.C."/>
            <person name="Barker G."/>
            <person name="Moore J."/>
            <person name="Walley P.G."/>
            <person name="Manoli S."/>
            <person name="Batley J."/>
            <person name="Edwards D."/>
            <person name="Nelson M.N."/>
            <person name="Wang X."/>
            <person name="Paterson A.H."/>
            <person name="King G."/>
            <person name="Bancroft I."/>
            <person name="Chalhoub B."/>
            <person name="Sharpe A.G."/>
        </authorList>
    </citation>
    <scope>NUCLEOTIDE SEQUENCE [LARGE SCALE GENOMIC DNA]</scope>
    <source>
        <strain evidence="2">cv. TO1000</strain>
    </source>
</reference>
<dbReference type="HOGENOM" id="CLU_3261243_0_0_1"/>
<protein>
    <submittedName>
        <fullName evidence="2">Uncharacterized protein</fullName>
    </submittedName>
</protein>
<feature type="region of interest" description="Disordered" evidence="1">
    <location>
        <begin position="1"/>
        <end position="42"/>
    </location>
</feature>
<reference evidence="2" key="2">
    <citation type="submission" date="2015-06" db="UniProtKB">
        <authorList>
            <consortium name="EnsemblPlants"/>
        </authorList>
    </citation>
    <scope>IDENTIFICATION</scope>
</reference>
<organism evidence="2 3">
    <name type="scientific">Brassica oleracea var. oleracea</name>
    <dbReference type="NCBI Taxonomy" id="109376"/>
    <lineage>
        <taxon>Eukaryota</taxon>
        <taxon>Viridiplantae</taxon>
        <taxon>Streptophyta</taxon>
        <taxon>Embryophyta</taxon>
        <taxon>Tracheophyta</taxon>
        <taxon>Spermatophyta</taxon>
        <taxon>Magnoliopsida</taxon>
        <taxon>eudicotyledons</taxon>
        <taxon>Gunneridae</taxon>
        <taxon>Pentapetalae</taxon>
        <taxon>rosids</taxon>
        <taxon>malvids</taxon>
        <taxon>Brassicales</taxon>
        <taxon>Brassicaceae</taxon>
        <taxon>Brassiceae</taxon>
        <taxon>Brassica</taxon>
    </lineage>
</organism>
<dbReference type="Proteomes" id="UP000032141">
    <property type="component" value="Unassembled WGS sequence"/>
</dbReference>
<name>A0A0D2ZY56_BRAOL</name>
<evidence type="ECO:0000313" key="3">
    <source>
        <dbReference type="Proteomes" id="UP000032141"/>
    </source>
</evidence>
<dbReference type="AlphaFoldDB" id="A0A0D2ZY56"/>
<sequence length="42" mass="4576">MVKSSFKDLKKSMQNEGGSDVLVNGHPGENGREASWTNRLGN</sequence>
<keyword evidence="3" id="KW-1185">Reference proteome</keyword>
<evidence type="ECO:0000313" key="2">
    <source>
        <dbReference type="EnsemblPlants" id="Bo07781s010.1"/>
    </source>
</evidence>
<proteinExistence type="predicted"/>
<feature type="compositionally biased region" description="Basic and acidic residues" evidence="1">
    <location>
        <begin position="1"/>
        <end position="13"/>
    </location>
</feature>
<dbReference type="Gramene" id="Bo07781s010.1">
    <property type="protein sequence ID" value="Bo07781s010.1"/>
    <property type="gene ID" value="Bo07781s010"/>
</dbReference>